<dbReference type="EMBL" id="JADKFW010000014">
    <property type="protein sequence ID" value="MBK9718932.1"/>
    <property type="molecule type" value="Genomic_DNA"/>
</dbReference>
<reference evidence="1 2" key="1">
    <citation type="submission" date="2020-10" db="EMBL/GenBank/DDBJ databases">
        <title>Connecting structure to function with the recovery of over 1000 high-quality activated sludge metagenome-assembled genomes encoding full-length rRNA genes using long-read sequencing.</title>
        <authorList>
            <person name="Singleton C.M."/>
            <person name="Petriglieri F."/>
            <person name="Kristensen J.M."/>
            <person name="Kirkegaard R.H."/>
            <person name="Michaelsen T.Y."/>
            <person name="Andersen M.H."/>
            <person name="Karst S.M."/>
            <person name="Dueholm M.S."/>
            <person name="Nielsen P.H."/>
            <person name="Albertsen M."/>
        </authorList>
    </citation>
    <scope>NUCLEOTIDE SEQUENCE [LARGE SCALE GENOMIC DNA]</scope>
    <source>
        <strain evidence="1">Ribe_18-Q3-R11-54_BAT3C.373</strain>
    </source>
</reference>
<gene>
    <name evidence="1" type="ORF">IPO85_15750</name>
</gene>
<proteinExistence type="predicted"/>
<protein>
    <submittedName>
        <fullName evidence="1">Uncharacterized protein</fullName>
    </submittedName>
</protein>
<organism evidence="1 2">
    <name type="scientific">Candidatus Defluviibacterium haderslevense</name>
    <dbReference type="NCBI Taxonomy" id="2981993"/>
    <lineage>
        <taxon>Bacteria</taxon>
        <taxon>Pseudomonadati</taxon>
        <taxon>Bacteroidota</taxon>
        <taxon>Saprospiria</taxon>
        <taxon>Saprospirales</taxon>
        <taxon>Saprospiraceae</taxon>
        <taxon>Candidatus Defluviibacterium</taxon>
    </lineage>
</organism>
<accession>A0A9D7XIM9</accession>
<evidence type="ECO:0000313" key="2">
    <source>
        <dbReference type="Proteomes" id="UP000808349"/>
    </source>
</evidence>
<dbReference type="AlphaFoldDB" id="A0A9D7XIM9"/>
<evidence type="ECO:0000313" key="1">
    <source>
        <dbReference type="EMBL" id="MBK9718932.1"/>
    </source>
</evidence>
<name>A0A9D7XIM9_9BACT</name>
<sequence length="50" mass="5581">MQGNKNEDYLELATELVEPSVKAENPEGMKALATVISKHTFKRIPPEVVK</sequence>
<dbReference type="Proteomes" id="UP000808349">
    <property type="component" value="Unassembled WGS sequence"/>
</dbReference>
<comment type="caution">
    <text evidence="1">The sequence shown here is derived from an EMBL/GenBank/DDBJ whole genome shotgun (WGS) entry which is preliminary data.</text>
</comment>